<keyword evidence="10" id="KW-1185">Reference proteome</keyword>
<dbReference type="InterPro" id="IPR020846">
    <property type="entry name" value="MFS_dom"/>
</dbReference>
<dbReference type="Pfam" id="PF07690">
    <property type="entry name" value="MFS_1"/>
    <property type="match status" value="1"/>
</dbReference>
<dbReference type="KEGG" id="kmn:HW532_17840"/>
<keyword evidence="6 7" id="KW-0472">Membrane</keyword>
<evidence type="ECO:0000256" key="4">
    <source>
        <dbReference type="ARBA" id="ARBA00022692"/>
    </source>
</evidence>
<feature type="domain" description="Major facilitator superfamily (MFS) profile" evidence="8">
    <location>
        <begin position="7"/>
        <end position="390"/>
    </location>
</feature>
<feature type="transmembrane region" description="Helical" evidence="7">
    <location>
        <begin position="132"/>
        <end position="155"/>
    </location>
</feature>
<proteinExistence type="predicted"/>
<dbReference type="EMBL" id="CP058214">
    <property type="protein sequence ID" value="QPC44396.1"/>
    <property type="molecule type" value="Genomic_DNA"/>
</dbReference>
<reference evidence="9 10" key="1">
    <citation type="submission" date="2020-06" db="EMBL/GenBank/DDBJ databases">
        <title>Genome sequence of 2 isolates from Red Sea Mangroves.</title>
        <authorList>
            <person name="Sefrji F."/>
            <person name="Michoud G."/>
            <person name="Merlino G."/>
            <person name="Daffonchio D."/>
        </authorList>
    </citation>
    <scope>NUCLEOTIDE SEQUENCE [LARGE SCALE GENOMIC DNA]</scope>
    <source>
        <strain evidence="9 10">R1DC25</strain>
    </source>
</reference>
<evidence type="ECO:0000313" key="10">
    <source>
        <dbReference type="Proteomes" id="UP000593594"/>
    </source>
</evidence>
<evidence type="ECO:0000256" key="2">
    <source>
        <dbReference type="ARBA" id="ARBA00022448"/>
    </source>
</evidence>
<feature type="transmembrane region" description="Helical" evidence="7">
    <location>
        <begin position="362"/>
        <end position="385"/>
    </location>
</feature>
<protein>
    <submittedName>
        <fullName evidence="9">MFS transporter</fullName>
    </submittedName>
</protein>
<dbReference type="AlphaFoldDB" id="A0A7S8C6Q5"/>
<dbReference type="Proteomes" id="UP000593594">
    <property type="component" value="Chromosome"/>
</dbReference>
<gene>
    <name evidence="9" type="ORF">HW532_17840</name>
</gene>
<dbReference type="InterPro" id="IPR050171">
    <property type="entry name" value="MFS_Transporters"/>
</dbReference>
<evidence type="ECO:0000313" key="9">
    <source>
        <dbReference type="EMBL" id="QPC44396.1"/>
    </source>
</evidence>
<name>A0A7S8C6Q5_9HYPH</name>
<feature type="transmembrane region" description="Helical" evidence="7">
    <location>
        <begin position="279"/>
        <end position="297"/>
    </location>
</feature>
<dbReference type="RefSeq" id="WP_213161766.1">
    <property type="nucleotide sequence ID" value="NZ_CP058214.1"/>
</dbReference>
<organism evidence="9 10">
    <name type="scientific">Kaustia mangrovi</name>
    <dbReference type="NCBI Taxonomy" id="2593653"/>
    <lineage>
        <taxon>Bacteria</taxon>
        <taxon>Pseudomonadati</taxon>
        <taxon>Pseudomonadota</taxon>
        <taxon>Alphaproteobacteria</taxon>
        <taxon>Hyphomicrobiales</taxon>
        <taxon>Parvibaculaceae</taxon>
        <taxon>Kaustia</taxon>
    </lineage>
</organism>
<comment type="subcellular location">
    <subcellularLocation>
        <location evidence="1">Cell membrane</location>
        <topology evidence="1">Multi-pass membrane protein</topology>
    </subcellularLocation>
</comment>
<evidence type="ECO:0000256" key="3">
    <source>
        <dbReference type="ARBA" id="ARBA00022475"/>
    </source>
</evidence>
<dbReference type="PANTHER" id="PTHR23517:SF2">
    <property type="entry name" value="MULTIDRUG RESISTANCE PROTEIN MDTH"/>
    <property type="match status" value="1"/>
</dbReference>
<feature type="transmembrane region" description="Helical" evidence="7">
    <location>
        <begin position="336"/>
        <end position="356"/>
    </location>
</feature>
<dbReference type="SUPFAM" id="SSF103473">
    <property type="entry name" value="MFS general substrate transporter"/>
    <property type="match status" value="1"/>
</dbReference>
<sequence length="402" mass="41016">MPATGFRFLILNLGHFYTHLFMLLHPTVVLALEKEFAGSYGTLLLPSTAAFAAFGAGTLPAGWLGDRMRRETLLAIFFIGLGAGAGLAAAATGTVMLTAGLALLGLAASIYHPVGIAMVVEGRASVGRALGINGVWGNMGVAAAPLVAGGLAAAIGWRAAFAVPAAVAVATGLVYLAVLMREPRAARAAPREDRQRAPEPLSGTALWRLVAALAIAAFCGGLIFHGTTVVLPKLFEERLGGVVGGLAGVGGLASLVLALAAFTQIGVGTLIDRKPIRPVFIAVALAQIPLLLAVGLAGGLAVAVASLAMMAAVFGELPIHDALVARHAAPAWRARLYSVTYVLSLGVSALAVPLVAELYERGGFPVMFAVFAAFAALVVIAALILPRPAPARLTAEHRRGAA</sequence>
<dbReference type="InterPro" id="IPR011701">
    <property type="entry name" value="MFS"/>
</dbReference>
<feature type="transmembrane region" description="Helical" evidence="7">
    <location>
        <begin position="303"/>
        <end position="324"/>
    </location>
</feature>
<evidence type="ECO:0000259" key="8">
    <source>
        <dbReference type="PROSITE" id="PS50850"/>
    </source>
</evidence>
<feature type="transmembrane region" description="Helical" evidence="7">
    <location>
        <begin position="97"/>
        <end position="120"/>
    </location>
</feature>
<keyword evidence="4 7" id="KW-0812">Transmembrane</keyword>
<evidence type="ECO:0000256" key="6">
    <source>
        <dbReference type="ARBA" id="ARBA00023136"/>
    </source>
</evidence>
<evidence type="ECO:0000256" key="5">
    <source>
        <dbReference type="ARBA" id="ARBA00022989"/>
    </source>
</evidence>
<dbReference type="Gene3D" id="1.20.1250.20">
    <property type="entry name" value="MFS general substrate transporter like domains"/>
    <property type="match status" value="2"/>
</dbReference>
<dbReference type="GO" id="GO:0022857">
    <property type="term" value="F:transmembrane transporter activity"/>
    <property type="evidence" value="ECO:0007669"/>
    <property type="project" value="InterPro"/>
</dbReference>
<dbReference type="GO" id="GO:0005886">
    <property type="term" value="C:plasma membrane"/>
    <property type="evidence" value="ECO:0007669"/>
    <property type="project" value="UniProtKB-SubCell"/>
</dbReference>
<feature type="transmembrane region" description="Helical" evidence="7">
    <location>
        <begin position="9"/>
        <end position="32"/>
    </location>
</feature>
<dbReference type="PANTHER" id="PTHR23517">
    <property type="entry name" value="RESISTANCE PROTEIN MDTM, PUTATIVE-RELATED-RELATED"/>
    <property type="match status" value="1"/>
</dbReference>
<keyword evidence="3" id="KW-1003">Cell membrane</keyword>
<feature type="transmembrane region" description="Helical" evidence="7">
    <location>
        <begin position="72"/>
        <end position="91"/>
    </location>
</feature>
<dbReference type="PROSITE" id="PS50850">
    <property type="entry name" value="MFS"/>
    <property type="match status" value="1"/>
</dbReference>
<accession>A0A7S8C6Q5</accession>
<feature type="transmembrane region" description="Helical" evidence="7">
    <location>
        <begin position="201"/>
        <end position="224"/>
    </location>
</feature>
<feature type="transmembrane region" description="Helical" evidence="7">
    <location>
        <begin position="44"/>
        <end position="65"/>
    </location>
</feature>
<feature type="transmembrane region" description="Helical" evidence="7">
    <location>
        <begin position="244"/>
        <end position="267"/>
    </location>
</feature>
<keyword evidence="2" id="KW-0813">Transport</keyword>
<feature type="transmembrane region" description="Helical" evidence="7">
    <location>
        <begin position="161"/>
        <end position="180"/>
    </location>
</feature>
<evidence type="ECO:0000256" key="7">
    <source>
        <dbReference type="SAM" id="Phobius"/>
    </source>
</evidence>
<keyword evidence="5 7" id="KW-1133">Transmembrane helix</keyword>
<dbReference type="InterPro" id="IPR036259">
    <property type="entry name" value="MFS_trans_sf"/>
</dbReference>
<evidence type="ECO:0000256" key="1">
    <source>
        <dbReference type="ARBA" id="ARBA00004651"/>
    </source>
</evidence>